<keyword evidence="3" id="KW-1185">Reference proteome</keyword>
<protein>
    <submittedName>
        <fullName evidence="2">Uncharacterized protein</fullName>
    </submittedName>
</protein>
<sequence length="115" mass="12764">MMRRLVFFVFLEFAGLPWLASAVALQSVDMAAEQQTSQERKVSKAKTGTVHAAKRRMRAGLVDATWTPAAPWGHSAEELAKVGGVEDSRDDLEERATSSYFVHRLKVEVNETTAE</sequence>
<dbReference type="EMBL" id="CAUYUJ010002670">
    <property type="protein sequence ID" value="CAK0801855.1"/>
    <property type="molecule type" value="Genomic_DNA"/>
</dbReference>
<organism evidence="2 3">
    <name type="scientific">Prorocentrum cordatum</name>
    <dbReference type="NCBI Taxonomy" id="2364126"/>
    <lineage>
        <taxon>Eukaryota</taxon>
        <taxon>Sar</taxon>
        <taxon>Alveolata</taxon>
        <taxon>Dinophyceae</taxon>
        <taxon>Prorocentrales</taxon>
        <taxon>Prorocentraceae</taxon>
        <taxon>Prorocentrum</taxon>
    </lineage>
</organism>
<feature type="signal peptide" evidence="1">
    <location>
        <begin position="1"/>
        <end position="22"/>
    </location>
</feature>
<reference evidence="2" key="1">
    <citation type="submission" date="2023-10" db="EMBL/GenBank/DDBJ databases">
        <authorList>
            <person name="Chen Y."/>
            <person name="Shah S."/>
            <person name="Dougan E. K."/>
            <person name="Thang M."/>
            <person name="Chan C."/>
        </authorList>
    </citation>
    <scope>NUCLEOTIDE SEQUENCE [LARGE SCALE GENOMIC DNA]</scope>
</reference>
<dbReference type="Proteomes" id="UP001189429">
    <property type="component" value="Unassembled WGS sequence"/>
</dbReference>
<evidence type="ECO:0000256" key="1">
    <source>
        <dbReference type="SAM" id="SignalP"/>
    </source>
</evidence>
<accession>A0ABN9QBA0</accession>
<keyword evidence="1" id="KW-0732">Signal</keyword>
<name>A0ABN9QBA0_9DINO</name>
<gene>
    <name evidence="2" type="ORF">PCOR1329_LOCUS9570</name>
</gene>
<evidence type="ECO:0000313" key="2">
    <source>
        <dbReference type="EMBL" id="CAK0801855.1"/>
    </source>
</evidence>
<feature type="chain" id="PRO_5046177026" evidence="1">
    <location>
        <begin position="23"/>
        <end position="115"/>
    </location>
</feature>
<comment type="caution">
    <text evidence="2">The sequence shown here is derived from an EMBL/GenBank/DDBJ whole genome shotgun (WGS) entry which is preliminary data.</text>
</comment>
<evidence type="ECO:0000313" key="3">
    <source>
        <dbReference type="Proteomes" id="UP001189429"/>
    </source>
</evidence>
<proteinExistence type="predicted"/>